<organism evidence="2 3">
    <name type="scientific">Thalassiosira oceanica</name>
    <name type="common">Marine diatom</name>
    <dbReference type="NCBI Taxonomy" id="159749"/>
    <lineage>
        <taxon>Eukaryota</taxon>
        <taxon>Sar</taxon>
        <taxon>Stramenopiles</taxon>
        <taxon>Ochrophyta</taxon>
        <taxon>Bacillariophyta</taxon>
        <taxon>Coscinodiscophyceae</taxon>
        <taxon>Thalassiosirophycidae</taxon>
        <taxon>Thalassiosirales</taxon>
        <taxon>Thalassiosiraceae</taxon>
        <taxon>Thalassiosira</taxon>
    </lineage>
</organism>
<protein>
    <recommendedName>
        <fullName evidence="4">Pectinesterase inhibitor domain-containing protein</fullName>
    </recommendedName>
</protein>
<keyword evidence="3" id="KW-1185">Reference proteome</keyword>
<name>K0RPM9_THAOC</name>
<dbReference type="Proteomes" id="UP000266841">
    <property type="component" value="Unassembled WGS sequence"/>
</dbReference>
<comment type="caution">
    <text evidence="2">The sequence shown here is derived from an EMBL/GenBank/DDBJ whole genome shotgun (WGS) entry which is preliminary data.</text>
</comment>
<evidence type="ECO:0000256" key="1">
    <source>
        <dbReference type="SAM" id="SignalP"/>
    </source>
</evidence>
<feature type="chain" id="PRO_5003836455" description="Pectinesterase inhibitor domain-containing protein" evidence="1">
    <location>
        <begin position="18"/>
        <end position="223"/>
    </location>
</feature>
<sequence>MATYSTAVMAVLMTSLALNSEVHSLARPLPLPLHTHKDHDYQTSRMKFIRKLSNSTFTAIVGVACPSASNSIEFVPASPFYSGSYDDGQEILQTQRLALDNVGTVLENGNSAEAGFKVQQLNSQAKAGWTIVLRGLQSQIRKQNDNQASLRVLSCQKRFNYLLESIEALDDSLSDLMRKSSGDGDTASARSDCMILVNETKGAYDAFLQELRGAENEFSKVKI</sequence>
<evidence type="ECO:0000313" key="2">
    <source>
        <dbReference type="EMBL" id="EJK50856.1"/>
    </source>
</evidence>
<keyword evidence="1" id="KW-0732">Signal</keyword>
<dbReference type="AlphaFoldDB" id="K0RPM9"/>
<proteinExistence type="predicted"/>
<feature type="signal peptide" evidence="1">
    <location>
        <begin position="1"/>
        <end position="17"/>
    </location>
</feature>
<evidence type="ECO:0000313" key="3">
    <source>
        <dbReference type="Proteomes" id="UP000266841"/>
    </source>
</evidence>
<dbReference type="EMBL" id="AGNL01042815">
    <property type="protein sequence ID" value="EJK50856.1"/>
    <property type="molecule type" value="Genomic_DNA"/>
</dbReference>
<evidence type="ECO:0008006" key="4">
    <source>
        <dbReference type="Google" id="ProtNLM"/>
    </source>
</evidence>
<reference evidence="2 3" key="1">
    <citation type="journal article" date="2012" name="Genome Biol.">
        <title>Genome and low-iron response of an oceanic diatom adapted to chronic iron limitation.</title>
        <authorList>
            <person name="Lommer M."/>
            <person name="Specht M."/>
            <person name="Roy A.S."/>
            <person name="Kraemer L."/>
            <person name="Andreson R."/>
            <person name="Gutowska M.A."/>
            <person name="Wolf J."/>
            <person name="Bergner S.V."/>
            <person name="Schilhabel M.B."/>
            <person name="Klostermeier U.C."/>
            <person name="Beiko R.G."/>
            <person name="Rosenstiel P."/>
            <person name="Hippler M."/>
            <person name="Laroche J."/>
        </authorList>
    </citation>
    <scope>NUCLEOTIDE SEQUENCE [LARGE SCALE GENOMIC DNA]</scope>
    <source>
        <strain evidence="2 3">CCMP1005</strain>
    </source>
</reference>
<gene>
    <name evidence="2" type="ORF">THAOC_30037</name>
</gene>
<accession>K0RPM9</accession>